<dbReference type="RefSeq" id="WP_129891268.1">
    <property type="nucleotide sequence ID" value="NZ_CP035758.1"/>
</dbReference>
<feature type="transmembrane region" description="Helical" evidence="1">
    <location>
        <begin position="429"/>
        <end position="449"/>
    </location>
</feature>
<dbReference type="AlphaFoldDB" id="A0A4P6JXP2"/>
<keyword evidence="1" id="KW-0812">Transmembrane</keyword>
<sequence length="530" mass="55747">MKTLAGTGVLVRLILRRDRLLLLLWIMLATLVVIGIAAGVAAAYPSVQARQAFANESMSNPTQVLMIGHIYSTSVGGLVAWRVRGAAAIILAVASILTITRHTRTEEELGRRELLGSAVVGRHAQLLAALIVTLGANLLVSVLITTGLLSLGLPLAGSLALGLSLAAAGWIFATFAAVVAQATESARAANGLALLIFGLSYLLRAIGDSGVPWLSWFSPFGWTQQMRPFAAEQWWPLLLVLGLVVVLVAASYALSSQRDLGAGFLPPRSGPATASAGLRTPLALAWRLQWGTLITWTVASAGIGAALGGVGQSATNQVFGQFKDLFTRMGNSPQLVDSFFALSIYIASQVISIYAIQTVLRLRSEEANGRADPLLAMPISRFRWACSHLIIAAIGPAIVLTALGLGMGLTYGLITGNVGFELLRLGTAALIRVFAILVMVGIALALYGLLPRFALLGTYVLLGLFLLLELLVEFHLIPSLLLAASPFVLTPTLPAAQLSVASAALLALLVGVTAVLTWAGLSGFRRRDIA</sequence>
<evidence type="ECO:0000313" key="3">
    <source>
        <dbReference type="Proteomes" id="UP000290365"/>
    </source>
</evidence>
<keyword evidence="3" id="KW-1185">Reference proteome</keyword>
<proteinExistence type="predicted"/>
<organism evidence="2 3">
    <name type="scientific">Ktedonosporobacter rubrisoli</name>
    <dbReference type="NCBI Taxonomy" id="2509675"/>
    <lineage>
        <taxon>Bacteria</taxon>
        <taxon>Bacillati</taxon>
        <taxon>Chloroflexota</taxon>
        <taxon>Ktedonobacteria</taxon>
        <taxon>Ktedonobacterales</taxon>
        <taxon>Ktedonosporobacteraceae</taxon>
        <taxon>Ktedonosporobacter</taxon>
    </lineage>
</organism>
<evidence type="ECO:0000313" key="2">
    <source>
        <dbReference type="EMBL" id="QBD80202.1"/>
    </source>
</evidence>
<dbReference type="KEGG" id="kbs:EPA93_31175"/>
<feature type="transmembrane region" description="Helical" evidence="1">
    <location>
        <begin position="335"/>
        <end position="356"/>
    </location>
</feature>
<gene>
    <name evidence="2" type="ORF">EPA93_31175</name>
</gene>
<protein>
    <submittedName>
        <fullName evidence="2">ABC transporter permease</fullName>
    </submittedName>
</protein>
<feature type="transmembrane region" description="Helical" evidence="1">
    <location>
        <begin position="497"/>
        <end position="521"/>
    </location>
</feature>
<feature type="transmembrane region" description="Helical" evidence="1">
    <location>
        <begin position="124"/>
        <end position="149"/>
    </location>
</feature>
<feature type="transmembrane region" description="Helical" evidence="1">
    <location>
        <begin position="81"/>
        <end position="103"/>
    </location>
</feature>
<dbReference type="EMBL" id="CP035758">
    <property type="protein sequence ID" value="QBD80202.1"/>
    <property type="molecule type" value="Genomic_DNA"/>
</dbReference>
<name>A0A4P6JXP2_KTERU</name>
<keyword evidence="1" id="KW-0472">Membrane</keyword>
<keyword evidence="1" id="KW-1133">Transmembrane helix</keyword>
<feature type="transmembrane region" description="Helical" evidence="1">
    <location>
        <begin position="155"/>
        <end position="180"/>
    </location>
</feature>
<feature type="transmembrane region" description="Helical" evidence="1">
    <location>
        <begin position="234"/>
        <end position="254"/>
    </location>
</feature>
<evidence type="ECO:0000256" key="1">
    <source>
        <dbReference type="SAM" id="Phobius"/>
    </source>
</evidence>
<feature type="transmembrane region" description="Helical" evidence="1">
    <location>
        <begin position="293"/>
        <end position="315"/>
    </location>
</feature>
<feature type="transmembrane region" description="Helical" evidence="1">
    <location>
        <begin position="192"/>
        <end position="214"/>
    </location>
</feature>
<feature type="transmembrane region" description="Helical" evidence="1">
    <location>
        <begin position="456"/>
        <end position="477"/>
    </location>
</feature>
<accession>A0A4P6JXP2</accession>
<feature type="transmembrane region" description="Helical" evidence="1">
    <location>
        <begin position="20"/>
        <end position="44"/>
    </location>
</feature>
<reference evidence="2 3" key="1">
    <citation type="submission" date="2019-01" db="EMBL/GenBank/DDBJ databases">
        <title>Ktedonosporobacter rubrisoli SCAWS-G2.</title>
        <authorList>
            <person name="Huang Y."/>
            <person name="Yan B."/>
        </authorList>
    </citation>
    <scope>NUCLEOTIDE SEQUENCE [LARGE SCALE GENOMIC DNA]</scope>
    <source>
        <strain evidence="2 3">SCAWS-G2</strain>
    </source>
</reference>
<dbReference type="Proteomes" id="UP000290365">
    <property type="component" value="Chromosome"/>
</dbReference>
<dbReference type="OrthoDB" id="2014935at2"/>
<feature type="transmembrane region" description="Helical" evidence="1">
    <location>
        <begin position="389"/>
        <end position="409"/>
    </location>
</feature>